<name>A0A7D5GSL0_9EURY</name>
<sequence>MSSDGSWSNIGIVIDRWSALERDWKSVVVGGAIVVLGMAFELQIPW</sequence>
<protein>
    <submittedName>
        <fullName evidence="1">Uncharacterized protein</fullName>
    </submittedName>
</protein>
<dbReference type="Proteomes" id="UP000509241">
    <property type="component" value="Chromosome"/>
</dbReference>
<dbReference type="OrthoDB" id="180691at2157"/>
<keyword evidence="2" id="KW-1185">Reference proteome</keyword>
<dbReference type="AlphaFoldDB" id="A0A7D5GSL0"/>
<dbReference type="EMBL" id="CP058601">
    <property type="protein sequence ID" value="QLG49389.1"/>
    <property type="molecule type" value="Genomic_DNA"/>
</dbReference>
<accession>A0A7D5GSL0</accession>
<organism evidence="1 2">
    <name type="scientific">Natrinema halophilum</name>
    <dbReference type="NCBI Taxonomy" id="1699371"/>
    <lineage>
        <taxon>Archaea</taxon>
        <taxon>Methanobacteriati</taxon>
        <taxon>Methanobacteriota</taxon>
        <taxon>Stenosarchaea group</taxon>
        <taxon>Halobacteria</taxon>
        <taxon>Halobacteriales</taxon>
        <taxon>Natrialbaceae</taxon>
        <taxon>Natrinema</taxon>
    </lineage>
</organism>
<evidence type="ECO:0000313" key="1">
    <source>
        <dbReference type="EMBL" id="QLG49389.1"/>
    </source>
</evidence>
<dbReference type="KEGG" id="haly:HYG82_11200"/>
<dbReference type="GeneID" id="56033865"/>
<dbReference type="RefSeq" id="WP_179261122.1">
    <property type="nucleotide sequence ID" value="NZ_CP058601.1"/>
</dbReference>
<gene>
    <name evidence="1" type="ORF">HYG82_11200</name>
</gene>
<evidence type="ECO:0000313" key="2">
    <source>
        <dbReference type="Proteomes" id="UP000509241"/>
    </source>
</evidence>
<reference evidence="1 2" key="1">
    <citation type="submission" date="2020-07" db="EMBL/GenBank/DDBJ databases">
        <authorList>
            <person name="Cui H."/>
        </authorList>
    </citation>
    <scope>NUCLEOTIDE SEQUENCE [LARGE SCALE GENOMIC DNA]</scope>
    <source>
        <strain evidence="1 2">YPL8</strain>
    </source>
</reference>
<proteinExistence type="predicted"/>